<proteinExistence type="predicted"/>
<dbReference type="InterPro" id="IPR050205">
    <property type="entry name" value="CDPK_Ser/Thr_kinases"/>
</dbReference>
<accession>A0A4V1IUK7</accession>
<sequence length="252" mass="28185">ACKAVTKAIGSVSGYEQLQREIEILKKLRHRHAVQVLAVYETSRKVYMVMEYCAGGELLRGMREAGFPFDLSIIQLVIVNLLDVLKYLHDHGIVHRDIKPENILLHHALPQTHRSAAGGVGTALPDTPMYADRPLLHIKLSDFGLATYTTSCTMMDNVVGTPLYMAPEIVQNLGYSAGCDVWSVGVMLYLLLTGYARDTERLLHGMIQNGTIEYPDKIWSHVPPSARDLVQQMLQIDPAQRITAREALSHPW</sequence>
<reference evidence="7" key="3">
    <citation type="submission" date="2018-08" db="EMBL/GenBank/DDBJ databases">
        <title>Leveraging single-cell genomics to expand the Fungal Tree of Life.</title>
        <authorList>
            <consortium name="DOE Joint Genome Institute"/>
            <person name="Ahrendt S.R."/>
            <person name="Quandt C.A."/>
            <person name="Ciobanu D."/>
            <person name="Clum A."/>
            <person name="Salamov A."/>
            <person name="Andreopoulos B."/>
            <person name="Cheng J.-F."/>
            <person name="Woyke T."/>
            <person name="Pelin A."/>
            <person name="Henrissat B."/>
            <person name="Reynolds N."/>
            <person name="Benny G.L."/>
            <person name="Smith M.E."/>
            <person name="James T.Y."/>
            <person name="Grigoriev I.V."/>
        </authorList>
    </citation>
    <scope>NUCLEOTIDE SEQUENCE</scope>
    <source>
        <strain evidence="7">ATCC 52028</strain>
    </source>
</reference>
<dbReference type="GO" id="GO:0005524">
    <property type="term" value="F:ATP binding"/>
    <property type="evidence" value="ECO:0007669"/>
    <property type="project" value="UniProtKB-KW"/>
</dbReference>
<dbReference type="InterPro" id="IPR008271">
    <property type="entry name" value="Ser/Thr_kinase_AS"/>
</dbReference>
<dbReference type="Proteomes" id="UP000268535">
    <property type="component" value="Unassembled WGS sequence"/>
</dbReference>
<reference evidence="8" key="2">
    <citation type="submission" date="2018-04" db="EMBL/GenBank/DDBJ databases">
        <title>Leveraging single-cell genomics to expand the Fungal Tree of Life.</title>
        <authorList>
            <consortium name="DOE Joint Genome Institute"/>
            <person name="Ahrendt S.R."/>
            <person name="Quandt C.A."/>
            <person name="Ciobanu D."/>
            <person name="Clum A."/>
            <person name="Salamov A."/>
            <person name="Andreopoulos B."/>
            <person name="Cheng J.-F."/>
            <person name="Woyke T."/>
            <person name="Pelin A."/>
            <person name="Henrissat B."/>
            <person name="Benny G.L."/>
            <person name="Smith M.E."/>
            <person name="James T.Y."/>
            <person name="Grigoriev I.V."/>
        </authorList>
    </citation>
    <scope>NUCLEOTIDE SEQUENCE</scope>
    <source>
        <strain evidence="8">ATCC 52028</strain>
    </source>
</reference>
<evidence type="ECO:0000256" key="1">
    <source>
        <dbReference type="ARBA" id="ARBA00022527"/>
    </source>
</evidence>
<keyword evidence="5" id="KW-0067">ATP-binding</keyword>
<evidence type="ECO:0000256" key="2">
    <source>
        <dbReference type="ARBA" id="ARBA00022679"/>
    </source>
</evidence>
<evidence type="ECO:0000256" key="5">
    <source>
        <dbReference type="ARBA" id="ARBA00022840"/>
    </source>
</evidence>
<keyword evidence="10" id="KW-1185">Reference proteome</keyword>
<evidence type="ECO:0000256" key="4">
    <source>
        <dbReference type="ARBA" id="ARBA00022777"/>
    </source>
</evidence>
<dbReference type="Gene3D" id="1.10.510.10">
    <property type="entry name" value="Transferase(Phosphotransferase) domain 1"/>
    <property type="match status" value="1"/>
</dbReference>
<dbReference type="AlphaFoldDB" id="A0A4V1IUK7"/>
<organism evidence="8 10">
    <name type="scientific">Caulochytrium protostelioides</name>
    <dbReference type="NCBI Taxonomy" id="1555241"/>
    <lineage>
        <taxon>Eukaryota</taxon>
        <taxon>Fungi</taxon>
        <taxon>Fungi incertae sedis</taxon>
        <taxon>Chytridiomycota</taxon>
        <taxon>Chytridiomycota incertae sedis</taxon>
        <taxon>Chytridiomycetes</taxon>
        <taxon>Caulochytriales</taxon>
        <taxon>Caulochytriaceae</taxon>
        <taxon>Caulochytrium</taxon>
    </lineage>
</organism>
<feature type="domain" description="Protein kinase" evidence="6">
    <location>
        <begin position="1"/>
        <end position="252"/>
    </location>
</feature>
<dbReference type="PROSITE" id="PS50011">
    <property type="entry name" value="PROTEIN_KINASE_DOM"/>
    <property type="match status" value="1"/>
</dbReference>
<dbReference type="EMBL" id="ML010066">
    <property type="protein sequence ID" value="RKO96335.1"/>
    <property type="molecule type" value="Genomic_DNA"/>
</dbReference>
<dbReference type="SMART" id="SM00220">
    <property type="entry name" value="S_TKc"/>
    <property type="match status" value="1"/>
</dbReference>
<protein>
    <submittedName>
        <fullName evidence="7">Kinase-like protein</fullName>
    </submittedName>
</protein>
<keyword evidence="4 7" id="KW-0418">Kinase</keyword>
<dbReference type="Gene3D" id="3.30.200.20">
    <property type="entry name" value="Phosphorylase Kinase, domain 1"/>
    <property type="match status" value="1"/>
</dbReference>
<name>A0A4V1IUK7_9FUNG</name>
<dbReference type="STRING" id="1555241.A0A4V1IUK7"/>
<evidence type="ECO:0000313" key="9">
    <source>
        <dbReference type="Proteomes" id="UP000268535"/>
    </source>
</evidence>
<evidence type="ECO:0000256" key="3">
    <source>
        <dbReference type="ARBA" id="ARBA00022741"/>
    </source>
</evidence>
<feature type="non-terminal residue" evidence="8">
    <location>
        <position position="252"/>
    </location>
</feature>
<dbReference type="OrthoDB" id="407410at2759"/>
<reference evidence="9 10" key="1">
    <citation type="journal article" date="2018" name="Nat. Microbiol.">
        <title>Leveraging single-cell genomics to expand the fungal tree of life.</title>
        <authorList>
            <person name="Ahrendt S.R."/>
            <person name="Quandt C.A."/>
            <person name="Ciobanu D."/>
            <person name="Clum A."/>
            <person name="Salamov A."/>
            <person name="Andreopoulos B."/>
            <person name="Cheng J.F."/>
            <person name="Woyke T."/>
            <person name="Pelin A."/>
            <person name="Henrissat B."/>
            <person name="Reynolds N.K."/>
            <person name="Benny G.L."/>
            <person name="Smith M.E."/>
            <person name="James T.Y."/>
            <person name="Grigoriev I.V."/>
        </authorList>
    </citation>
    <scope>NUCLEOTIDE SEQUENCE [LARGE SCALE GENOMIC DNA]</scope>
    <source>
        <strain evidence="9 10">ATCC 52028</strain>
    </source>
</reference>
<keyword evidence="1" id="KW-0723">Serine/threonine-protein kinase</keyword>
<dbReference type="SUPFAM" id="SSF56112">
    <property type="entry name" value="Protein kinase-like (PK-like)"/>
    <property type="match status" value="1"/>
</dbReference>
<feature type="non-terminal residue" evidence="8">
    <location>
        <position position="1"/>
    </location>
</feature>
<dbReference type="Pfam" id="PF00069">
    <property type="entry name" value="Pkinase"/>
    <property type="match status" value="1"/>
</dbReference>
<dbReference type="EMBL" id="ML014193">
    <property type="protein sequence ID" value="RKP00899.1"/>
    <property type="molecule type" value="Genomic_DNA"/>
</dbReference>
<evidence type="ECO:0000313" key="7">
    <source>
        <dbReference type="EMBL" id="RKO96335.1"/>
    </source>
</evidence>
<evidence type="ECO:0000313" key="8">
    <source>
        <dbReference type="EMBL" id="RKP00899.1"/>
    </source>
</evidence>
<dbReference type="PANTHER" id="PTHR24349">
    <property type="entry name" value="SERINE/THREONINE-PROTEIN KINASE"/>
    <property type="match status" value="1"/>
</dbReference>
<dbReference type="InterPro" id="IPR000719">
    <property type="entry name" value="Prot_kinase_dom"/>
</dbReference>
<gene>
    <name evidence="7" type="ORF">CAUPRSCDRAFT_2015</name>
    <name evidence="8" type="ORF">CXG81DRAFT_7165</name>
</gene>
<dbReference type="Proteomes" id="UP000274922">
    <property type="component" value="Unassembled WGS sequence"/>
</dbReference>
<dbReference type="PROSITE" id="PS00108">
    <property type="entry name" value="PROTEIN_KINASE_ST"/>
    <property type="match status" value="1"/>
</dbReference>
<dbReference type="InterPro" id="IPR011009">
    <property type="entry name" value="Kinase-like_dom_sf"/>
</dbReference>
<keyword evidence="3" id="KW-0547">Nucleotide-binding</keyword>
<evidence type="ECO:0000313" key="10">
    <source>
        <dbReference type="Proteomes" id="UP000274922"/>
    </source>
</evidence>
<keyword evidence="2" id="KW-0808">Transferase</keyword>
<evidence type="ECO:0000259" key="6">
    <source>
        <dbReference type="PROSITE" id="PS50011"/>
    </source>
</evidence>
<dbReference type="GO" id="GO:0004674">
    <property type="term" value="F:protein serine/threonine kinase activity"/>
    <property type="evidence" value="ECO:0007669"/>
    <property type="project" value="UniProtKB-KW"/>
</dbReference>